<dbReference type="InterPro" id="IPR012340">
    <property type="entry name" value="NA-bd_OB-fold"/>
</dbReference>
<comment type="caution">
    <text evidence="3">The sequence shown here is derived from an EMBL/GenBank/DDBJ whole genome shotgun (WGS) entry which is preliminary data.</text>
</comment>
<reference evidence="3 4" key="1">
    <citation type="journal article" date="2017" name="Genome Biol.">
        <title>New reference genome sequences of hot pepper reveal the massive evolution of plant disease-resistance genes by retroduplication.</title>
        <authorList>
            <person name="Kim S."/>
            <person name="Park J."/>
            <person name="Yeom S.I."/>
            <person name="Kim Y.M."/>
            <person name="Seo E."/>
            <person name="Kim K.T."/>
            <person name="Kim M.S."/>
            <person name="Lee J.M."/>
            <person name="Cheong K."/>
            <person name="Shin H.S."/>
            <person name="Kim S.B."/>
            <person name="Han K."/>
            <person name="Lee J."/>
            <person name="Park M."/>
            <person name="Lee H.A."/>
            <person name="Lee H.Y."/>
            <person name="Lee Y."/>
            <person name="Oh S."/>
            <person name="Lee J.H."/>
            <person name="Choi E."/>
            <person name="Choi E."/>
            <person name="Lee S.E."/>
            <person name="Jeon J."/>
            <person name="Kim H."/>
            <person name="Choi G."/>
            <person name="Song H."/>
            <person name="Lee J."/>
            <person name="Lee S.C."/>
            <person name="Kwon J.K."/>
            <person name="Lee H.Y."/>
            <person name="Koo N."/>
            <person name="Hong Y."/>
            <person name="Kim R.W."/>
            <person name="Kang W.H."/>
            <person name="Huh J.H."/>
            <person name="Kang B.C."/>
            <person name="Yang T.J."/>
            <person name="Lee Y.H."/>
            <person name="Bennetzen J.L."/>
            <person name="Choi D."/>
        </authorList>
    </citation>
    <scope>NUCLEOTIDE SEQUENCE [LARGE SCALE GENOMIC DNA]</scope>
    <source>
        <strain evidence="4">cv. PBC81</strain>
    </source>
</reference>
<feature type="domain" description="CSD" evidence="2">
    <location>
        <begin position="1"/>
        <end position="47"/>
    </location>
</feature>
<evidence type="ECO:0000313" key="4">
    <source>
        <dbReference type="Proteomes" id="UP000224567"/>
    </source>
</evidence>
<dbReference type="OrthoDB" id="4062651at2759"/>
<accession>A0A2G2XPM7</accession>
<name>A0A2G2XPM7_CAPBA</name>
<dbReference type="PANTHER" id="PTHR46565">
    <property type="entry name" value="COLD SHOCK DOMAIN PROTEIN 2"/>
    <property type="match status" value="1"/>
</dbReference>
<protein>
    <recommendedName>
        <fullName evidence="2">CSD domain-containing protein</fullName>
    </recommendedName>
</protein>
<reference evidence="4" key="2">
    <citation type="journal article" date="2017" name="J. Anim. Genet.">
        <title>Multiple reference genome sequences of hot pepper reveal the massive evolution of plant disease resistance genes by retroduplication.</title>
        <authorList>
            <person name="Kim S."/>
            <person name="Park J."/>
            <person name="Yeom S.-I."/>
            <person name="Kim Y.-M."/>
            <person name="Seo E."/>
            <person name="Kim K.-T."/>
            <person name="Kim M.-S."/>
            <person name="Lee J.M."/>
            <person name="Cheong K."/>
            <person name="Shin H.-S."/>
            <person name="Kim S.-B."/>
            <person name="Han K."/>
            <person name="Lee J."/>
            <person name="Park M."/>
            <person name="Lee H.-A."/>
            <person name="Lee H.-Y."/>
            <person name="Lee Y."/>
            <person name="Oh S."/>
            <person name="Lee J.H."/>
            <person name="Choi E."/>
            <person name="Choi E."/>
            <person name="Lee S.E."/>
            <person name="Jeon J."/>
            <person name="Kim H."/>
            <person name="Choi G."/>
            <person name="Song H."/>
            <person name="Lee J."/>
            <person name="Lee S.-C."/>
            <person name="Kwon J.-K."/>
            <person name="Lee H.-Y."/>
            <person name="Koo N."/>
            <person name="Hong Y."/>
            <person name="Kim R.W."/>
            <person name="Kang W.-H."/>
            <person name="Huh J.H."/>
            <person name="Kang B.-C."/>
            <person name="Yang T.-J."/>
            <person name="Lee Y.-H."/>
            <person name="Bennetzen J.L."/>
            <person name="Choi D."/>
        </authorList>
    </citation>
    <scope>NUCLEOTIDE SEQUENCE [LARGE SCALE GENOMIC DNA]</scope>
    <source>
        <strain evidence="4">cv. PBC81</strain>
    </source>
</reference>
<dbReference type="EMBL" id="MLFT02000001">
    <property type="protein sequence ID" value="PHT59463.1"/>
    <property type="molecule type" value="Genomic_DNA"/>
</dbReference>
<dbReference type="AlphaFoldDB" id="A0A2G2XPM7"/>
<feature type="region of interest" description="Disordered" evidence="1">
    <location>
        <begin position="26"/>
        <end position="59"/>
    </location>
</feature>
<dbReference type="STRING" id="33114.A0A2G2XPM7"/>
<dbReference type="InterPro" id="IPR002059">
    <property type="entry name" value="CSP_DNA-bd"/>
</dbReference>
<dbReference type="Gene3D" id="2.40.50.140">
    <property type="entry name" value="Nucleic acid-binding proteins"/>
    <property type="match status" value="1"/>
</dbReference>
<dbReference type="PROSITE" id="PS51857">
    <property type="entry name" value="CSD_2"/>
    <property type="match status" value="1"/>
</dbReference>
<proteinExistence type="predicted"/>
<keyword evidence="4" id="KW-1185">Reference proteome</keyword>
<organism evidence="3 4">
    <name type="scientific">Capsicum baccatum</name>
    <name type="common">Peruvian pepper</name>
    <dbReference type="NCBI Taxonomy" id="33114"/>
    <lineage>
        <taxon>Eukaryota</taxon>
        <taxon>Viridiplantae</taxon>
        <taxon>Streptophyta</taxon>
        <taxon>Embryophyta</taxon>
        <taxon>Tracheophyta</taxon>
        <taxon>Spermatophyta</taxon>
        <taxon>Magnoliopsida</taxon>
        <taxon>eudicotyledons</taxon>
        <taxon>Gunneridae</taxon>
        <taxon>Pentapetalae</taxon>
        <taxon>asterids</taxon>
        <taxon>lamiids</taxon>
        <taxon>Solanales</taxon>
        <taxon>Solanaceae</taxon>
        <taxon>Solanoideae</taxon>
        <taxon>Capsiceae</taxon>
        <taxon>Capsicum</taxon>
    </lineage>
</organism>
<evidence type="ECO:0000256" key="1">
    <source>
        <dbReference type="SAM" id="MobiDB-lite"/>
    </source>
</evidence>
<evidence type="ECO:0000259" key="2">
    <source>
        <dbReference type="PROSITE" id="PS51857"/>
    </source>
</evidence>
<gene>
    <name evidence="3" type="ORF">CQW23_01826</name>
</gene>
<sequence length="213" mass="23243">MASPWEQGSHRNGIRSEGFRSLAEGESVEYEVENGSDGRTKAVDVTGPDGAAVSGGSRSGGGISVANKFPSLAEHQWDSLWYNLMLKVTRLQSPPSDPLTILEQPLLVQYLHWDLYSLCSLFSSGFGSYLRRKGQQKNTPKSRNKSTKSQAAGAKLITFHGDLPYPSCELIEKIESLDEEDIVGAGGFGTVYRMVMNDCGTFAVRVLMFNVNG</sequence>
<dbReference type="PANTHER" id="PTHR46565:SF10">
    <property type="entry name" value="GLYCINE-RICH PROTEIN 2"/>
    <property type="match status" value="1"/>
</dbReference>
<dbReference type="GO" id="GO:0003676">
    <property type="term" value="F:nucleic acid binding"/>
    <property type="evidence" value="ECO:0007669"/>
    <property type="project" value="InterPro"/>
</dbReference>
<evidence type="ECO:0000313" key="3">
    <source>
        <dbReference type="EMBL" id="PHT59463.1"/>
    </source>
</evidence>
<dbReference type="Proteomes" id="UP000224567">
    <property type="component" value="Unassembled WGS sequence"/>
</dbReference>